<evidence type="ECO:0000313" key="2">
    <source>
        <dbReference type="EMBL" id="GFK93719.1"/>
    </source>
</evidence>
<feature type="binding site" evidence="1">
    <location>
        <position position="182"/>
    </location>
    <ligand>
        <name>Zn(2+)</name>
        <dbReference type="ChEBI" id="CHEBI:29105"/>
    </ligand>
</feature>
<feature type="binding site" evidence="1">
    <location>
        <position position="186"/>
    </location>
    <ligand>
        <name>Zn(2+)</name>
        <dbReference type="ChEBI" id="CHEBI:29105"/>
    </ligand>
</feature>
<reference evidence="2 3" key="1">
    <citation type="submission" date="2020-04" db="EMBL/GenBank/DDBJ databases">
        <authorList>
            <consortium name="Desulfovibrio sp. FSS-1 genome sequencing consortium"/>
            <person name="Shimoshige H."/>
            <person name="Kobayashi H."/>
            <person name="Maekawa T."/>
        </authorList>
    </citation>
    <scope>NUCLEOTIDE SEQUENCE [LARGE SCALE GENOMIC DNA]</scope>
    <source>
        <strain evidence="2 3">SIID29052-01</strain>
    </source>
</reference>
<comment type="caution">
    <text evidence="2">The sequence shown here is derived from an EMBL/GenBank/DDBJ whole genome shotgun (WGS) entry which is preliminary data.</text>
</comment>
<keyword evidence="1" id="KW-0862">Zinc</keyword>
<dbReference type="GO" id="GO:0008725">
    <property type="term" value="F:DNA-3-methyladenine glycosylase activity"/>
    <property type="evidence" value="ECO:0007669"/>
    <property type="project" value="UniProtKB-EC"/>
</dbReference>
<dbReference type="Pfam" id="PF03352">
    <property type="entry name" value="Adenine_glyco"/>
    <property type="match status" value="1"/>
</dbReference>
<dbReference type="InterPro" id="IPR005019">
    <property type="entry name" value="Adenine_glyco"/>
</dbReference>
<organism evidence="2 3">
    <name type="scientific">Fundidesulfovibrio magnetotacticus</name>
    <dbReference type="NCBI Taxonomy" id="2730080"/>
    <lineage>
        <taxon>Bacteria</taxon>
        <taxon>Pseudomonadati</taxon>
        <taxon>Thermodesulfobacteriota</taxon>
        <taxon>Desulfovibrionia</taxon>
        <taxon>Desulfovibrionales</taxon>
        <taxon>Desulfovibrionaceae</taxon>
        <taxon>Fundidesulfovibrio</taxon>
    </lineage>
</organism>
<name>A0A6V8LUC7_9BACT</name>
<gene>
    <name evidence="2" type="primary">tag</name>
    <name evidence="2" type="ORF">NNJEOMEG_01553</name>
</gene>
<sequence>MTPPGDGLTRCPWPGADPLYTDYHDREWGTPLRDERALFELLILEGFQAGLSWLTILRRRENFRRAFQGFDPETMAAYGPTDFARLLADPGIIRNRLKVEASARNARAFLATQERHGGFAAFLWAFVDNTPVQNAWERMDQTPATTPLSDAVSRALKAQGFTFVGSTIVYALLQSAGLVNDHLTCCFRHAQLARTGPLP</sequence>
<dbReference type="EC" id="3.2.2.20" evidence="2"/>
<evidence type="ECO:0000256" key="1">
    <source>
        <dbReference type="PIRSR" id="PIRSR604597-1"/>
    </source>
</evidence>
<proteinExistence type="predicted"/>
<keyword evidence="3" id="KW-1185">Reference proteome</keyword>
<keyword evidence="1" id="KW-0479">Metal-binding</keyword>
<dbReference type="Proteomes" id="UP000494245">
    <property type="component" value="Unassembled WGS sequence"/>
</dbReference>
<dbReference type="RefSeq" id="WP_235956878.1">
    <property type="nucleotide sequence ID" value="NZ_BLTE01000006.1"/>
</dbReference>
<dbReference type="PANTHER" id="PTHR30037:SF4">
    <property type="entry name" value="DNA-3-METHYLADENINE GLYCOSYLASE I"/>
    <property type="match status" value="1"/>
</dbReference>
<dbReference type="GO" id="GO:0046872">
    <property type="term" value="F:metal ion binding"/>
    <property type="evidence" value="ECO:0007669"/>
    <property type="project" value="UniProtKB-KW"/>
</dbReference>
<reference evidence="2 3" key="2">
    <citation type="submission" date="2020-05" db="EMBL/GenBank/DDBJ databases">
        <title>Draft genome sequence of Desulfovibrio sp. strainFSS-1.</title>
        <authorList>
            <person name="Shimoshige H."/>
            <person name="Kobayashi H."/>
            <person name="Maekawa T."/>
        </authorList>
    </citation>
    <scope>NUCLEOTIDE SEQUENCE [LARGE SCALE GENOMIC DNA]</scope>
    <source>
        <strain evidence="2 3">SIID29052-01</strain>
    </source>
</reference>
<dbReference type="GO" id="GO:0006284">
    <property type="term" value="P:base-excision repair"/>
    <property type="evidence" value="ECO:0007669"/>
    <property type="project" value="InterPro"/>
</dbReference>
<dbReference type="InterPro" id="IPR011257">
    <property type="entry name" value="DNA_glycosylase"/>
</dbReference>
<dbReference type="NCBIfam" id="TIGR00624">
    <property type="entry name" value="tag"/>
    <property type="match status" value="1"/>
</dbReference>
<feature type="binding site" evidence="1">
    <location>
        <position position="11"/>
    </location>
    <ligand>
        <name>Zn(2+)</name>
        <dbReference type="ChEBI" id="CHEBI:29105"/>
    </ligand>
</feature>
<keyword evidence="2" id="KW-0326">Glycosidase</keyword>
<dbReference type="InterPro" id="IPR004597">
    <property type="entry name" value="Tag"/>
</dbReference>
<feature type="binding site" evidence="1">
    <location>
        <position position="24"/>
    </location>
    <ligand>
        <name>Zn(2+)</name>
        <dbReference type="ChEBI" id="CHEBI:29105"/>
    </ligand>
</feature>
<dbReference type="AlphaFoldDB" id="A0A6V8LUC7"/>
<evidence type="ECO:0000313" key="3">
    <source>
        <dbReference type="Proteomes" id="UP000494245"/>
    </source>
</evidence>
<dbReference type="Gene3D" id="1.10.340.30">
    <property type="entry name" value="Hypothetical protein, domain 2"/>
    <property type="match status" value="1"/>
</dbReference>
<dbReference type="EMBL" id="BLTE01000006">
    <property type="protein sequence ID" value="GFK93719.1"/>
    <property type="molecule type" value="Genomic_DNA"/>
</dbReference>
<protein>
    <submittedName>
        <fullName evidence="2">DNA-3-methyladenine glycosylase 1</fullName>
        <ecNumber evidence="2">3.2.2.20</ecNumber>
    </submittedName>
</protein>
<dbReference type="InterPro" id="IPR052891">
    <property type="entry name" value="DNA-3mA_glycosylase"/>
</dbReference>
<dbReference type="PANTHER" id="PTHR30037">
    <property type="entry name" value="DNA-3-METHYLADENINE GLYCOSYLASE 1"/>
    <property type="match status" value="1"/>
</dbReference>
<dbReference type="SUPFAM" id="SSF48150">
    <property type="entry name" value="DNA-glycosylase"/>
    <property type="match status" value="1"/>
</dbReference>
<keyword evidence="2" id="KW-0378">Hydrolase</keyword>
<accession>A0A6V8LUC7</accession>